<evidence type="ECO:0000256" key="2">
    <source>
        <dbReference type="ARBA" id="ARBA00007922"/>
    </source>
</evidence>
<keyword evidence="8" id="KW-1185">Reference proteome</keyword>
<dbReference type="Proteomes" id="UP000011064">
    <property type="component" value="Unassembled WGS sequence"/>
</dbReference>
<sequence length="233" mass="25496">MPPRKAAAASTTTKPTTDDAKACTLILTYLISQNRPYSATEISSNLHNAVTKARTDKLLKEMFERGEIAGKASGKQWVFWGVQDPNATSTPEELAAADAQIAALRDKIPTLKSELKSASTTLSTLRSAPTTSALRESVQTLETDKEDKEGRLHVLRAGSTKPVNVEEREAVEGEWRRWKRTRDARKRAFGELEGMLLDSGVIGKEALWWLMKDAATVGIEAARPGMITNTDGV</sequence>
<gene>
    <name evidence="7" type="ORF">GMDG_01374</name>
</gene>
<dbReference type="GO" id="GO:0000794">
    <property type="term" value="C:condensed nuclear chromosome"/>
    <property type="evidence" value="ECO:0007669"/>
    <property type="project" value="TreeGrafter"/>
</dbReference>
<keyword evidence="5" id="KW-0469">Meiosis</keyword>
<dbReference type="Pfam" id="PF07106">
    <property type="entry name" value="WHD_TBPIP"/>
    <property type="match status" value="1"/>
</dbReference>
<dbReference type="GO" id="GO:0120230">
    <property type="term" value="F:recombinase activator activity"/>
    <property type="evidence" value="ECO:0007669"/>
    <property type="project" value="TreeGrafter"/>
</dbReference>
<feature type="domain" description="Homologous-pairing protein 2 winged helix" evidence="6">
    <location>
        <begin position="22"/>
        <end position="79"/>
    </location>
</feature>
<dbReference type="PANTHER" id="PTHR15938:SF0">
    <property type="entry name" value="HOMOLOGOUS-PAIRING PROTEIN 2 HOMOLOG"/>
    <property type="match status" value="1"/>
</dbReference>
<comment type="similarity">
    <text evidence="2">Belongs to the HOP2 family.</text>
</comment>
<dbReference type="EMBL" id="GL573184">
    <property type="protein sequence ID" value="ELR03845.1"/>
    <property type="molecule type" value="Genomic_DNA"/>
</dbReference>
<dbReference type="OrthoDB" id="272266at2759"/>
<reference evidence="8" key="1">
    <citation type="submission" date="2010-09" db="EMBL/GenBank/DDBJ databases">
        <title>The genome sequence of Geomyces destructans 20631-21.</title>
        <authorList>
            <consortium name="The Broad Institute Genome Sequencing Platform"/>
            <person name="Cuomo C.A."/>
            <person name="Blehert D.S."/>
            <person name="Lorch J.M."/>
            <person name="Young S.K."/>
            <person name="Zeng Q."/>
            <person name="Gargeya S."/>
            <person name="Fitzgerald M."/>
            <person name="Haas B."/>
            <person name="Abouelleil A."/>
            <person name="Alvarado L."/>
            <person name="Arachchi H.M."/>
            <person name="Berlin A."/>
            <person name="Brown A."/>
            <person name="Chapman S.B."/>
            <person name="Chen Z."/>
            <person name="Dunbar C."/>
            <person name="Freedman E."/>
            <person name="Gearin G."/>
            <person name="Gellesch M."/>
            <person name="Goldberg J."/>
            <person name="Griggs A."/>
            <person name="Gujja S."/>
            <person name="Heiman D."/>
            <person name="Howarth C."/>
            <person name="Larson L."/>
            <person name="Lui A."/>
            <person name="MacDonald P.J.P."/>
            <person name="Montmayeur A."/>
            <person name="Murphy C."/>
            <person name="Neiman D."/>
            <person name="Pearson M."/>
            <person name="Priest M."/>
            <person name="Roberts A."/>
            <person name="Saif S."/>
            <person name="Shea T."/>
            <person name="Shenoy N."/>
            <person name="Sisk P."/>
            <person name="Stolte C."/>
            <person name="Sykes S."/>
            <person name="Wortman J."/>
            <person name="Nusbaum C."/>
            <person name="Birren B."/>
        </authorList>
    </citation>
    <scope>NUCLEOTIDE SEQUENCE [LARGE SCALE GENOMIC DNA]</scope>
    <source>
        <strain evidence="8">ATCC MYA-4855 / 20631-21</strain>
    </source>
</reference>
<dbReference type="InParanoid" id="L8FS93"/>
<dbReference type="InterPro" id="IPR036388">
    <property type="entry name" value="WH-like_DNA-bd_sf"/>
</dbReference>
<dbReference type="GO" id="GO:0010774">
    <property type="term" value="P:meiotic strand invasion involved in reciprocal meiotic recombination"/>
    <property type="evidence" value="ECO:0007669"/>
    <property type="project" value="TreeGrafter"/>
</dbReference>
<protein>
    <recommendedName>
        <fullName evidence="6">Homologous-pairing protein 2 winged helix domain-containing protein</fullName>
    </recommendedName>
</protein>
<dbReference type="GO" id="GO:0003690">
    <property type="term" value="F:double-stranded DNA binding"/>
    <property type="evidence" value="ECO:0007669"/>
    <property type="project" value="TreeGrafter"/>
</dbReference>
<dbReference type="Gene3D" id="1.10.10.10">
    <property type="entry name" value="Winged helix-like DNA-binding domain superfamily/Winged helix DNA-binding domain"/>
    <property type="match status" value="1"/>
</dbReference>
<dbReference type="GO" id="GO:0120231">
    <property type="term" value="C:DNA recombinase auxiliary factor complex"/>
    <property type="evidence" value="ECO:0007669"/>
    <property type="project" value="TreeGrafter"/>
</dbReference>
<keyword evidence="4" id="KW-0539">Nucleus</keyword>
<evidence type="ECO:0000256" key="1">
    <source>
        <dbReference type="ARBA" id="ARBA00004123"/>
    </source>
</evidence>
<evidence type="ECO:0000256" key="5">
    <source>
        <dbReference type="ARBA" id="ARBA00023254"/>
    </source>
</evidence>
<name>L8FS93_PSED2</name>
<dbReference type="STRING" id="658429.L8FS93"/>
<dbReference type="FunCoup" id="L8FS93">
    <property type="interactions" value="213"/>
</dbReference>
<dbReference type="GO" id="GO:0007129">
    <property type="term" value="P:homologous chromosome pairing at meiosis"/>
    <property type="evidence" value="ECO:0007669"/>
    <property type="project" value="TreeGrafter"/>
</dbReference>
<dbReference type="PANTHER" id="PTHR15938">
    <property type="entry name" value="TBP-1 INTERACTING PROTEIN"/>
    <property type="match status" value="1"/>
</dbReference>
<dbReference type="GO" id="GO:0000709">
    <property type="term" value="P:meiotic joint molecule formation"/>
    <property type="evidence" value="ECO:0007669"/>
    <property type="project" value="TreeGrafter"/>
</dbReference>
<evidence type="ECO:0000313" key="7">
    <source>
        <dbReference type="EMBL" id="ELR03845.1"/>
    </source>
</evidence>
<evidence type="ECO:0000256" key="3">
    <source>
        <dbReference type="ARBA" id="ARBA00023172"/>
    </source>
</evidence>
<keyword evidence="3" id="KW-0233">DNA recombination</keyword>
<evidence type="ECO:0000256" key="4">
    <source>
        <dbReference type="ARBA" id="ARBA00023242"/>
    </source>
</evidence>
<dbReference type="HOGENOM" id="CLU_063266_3_0_1"/>
<accession>L8FS93</accession>
<comment type="subcellular location">
    <subcellularLocation>
        <location evidence="1">Nucleus</location>
    </subcellularLocation>
</comment>
<dbReference type="AlphaFoldDB" id="L8FS93"/>
<dbReference type="VEuPathDB" id="FungiDB:GMDG_01374"/>
<evidence type="ECO:0000313" key="8">
    <source>
        <dbReference type="Proteomes" id="UP000011064"/>
    </source>
</evidence>
<proteinExistence type="inferred from homology"/>
<dbReference type="InterPro" id="IPR010776">
    <property type="entry name" value="Hop2_WH_dom"/>
</dbReference>
<evidence type="ECO:0000259" key="6">
    <source>
        <dbReference type="Pfam" id="PF07106"/>
    </source>
</evidence>
<organism evidence="7 8">
    <name type="scientific">Pseudogymnoascus destructans (strain ATCC MYA-4855 / 20631-21)</name>
    <name type="common">Bat white-nose syndrome fungus</name>
    <name type="synonym">Geomyces destructans</name>
    <dbReference type="NCBI Taxonomy" id="658429"/>
    <lineage>
        <taxon>Eukaryota</taxon>
        <taxon>Fungi</taxon>
        <taxon>Dikarya</taxon>
        <taxon>Ascomycota</taxon>
        <taxon>Pezizomycotina</taxon>
        <taxon>Leotiomycetes</taxon>
        <taxon>Thelebolales</taxon>
        <taxon>Thelebolaceae</taxon>
        <taxon>Pseudogymnoascus</taxon>
    </lineage>
</organism>